<dbReference type="Pfam" id="PF12476">
    <property type="entry name" value="DUF3696"/>
    <property type="match status" value="1"/>
</dbReference>
<evidence type="ECO:0000313" key="3">
    <source>
        <dbReference type="EMBL" id="KJA11051.1"/>
    </source>
</evidence>
<dbReference type="EMBL" id="JXYQ01000021">
    <property type="protein sequence ID" value="KJA11051.1"/>
    <property type="molecule type" value="Genomic_DNA"/>
</dbReference>
<proteinExistence type="predicted"/>
<accession>A0A0D7K9L4</accession>
<dbReference type="GO" id="GO:0016887">
    <property type="term" value="F:ATP hydrolysis activity"/>
    <property type="evidence" value="ECO:0007669"/>
    <property type="project" value="InterPro"/>
</dbReference>
<reference evidence="3 4" key="1">
    <citation type="submission" date="2014-12" db="EMBL/GenBank/DDBJ databases">
        <title>Isolation of bacteria from lake water.</title>
        <authorList>
            <person name="Sheng K.-Y."/>
            <person name="Chin P.-S."/>
            <person name="Chan K.-G."/>
            <person name="Tan G.S."/>
        </authorList>
    </citation>
    <scope>NUCLEOTIDE SEQUENCE [LARGE SCALE GENOMIC DNA]</scope>
    <source>
        <strain evidence="3 4">KY4</strain>
    </source>
</reference>
<keyword evidence="4" id="KW-1185">Reference proteome</keyword>
<dbReference type="OrthoDB" id="3322489at2"/>
<feature type="domain" description="ATPase AAA-type core" evidence="2">
    <location>
        <begin position="249"/>
        <end position="354"/>
    </location>
</feature>
<dbReference type="AlphaFoldDB" id="A0A0D7K9L4"/>
<organism evidence="3 4">
    <name type="scientific">Acidovorax temperans</name>
    <dbReference type="NCBI Taxonomy" id="80878"/>
    <lineage>
        <taxon>Bacteria</taxon>
        <taxon>Pseudomonadati</taxon>
        <taxon>Pseudomonadota</taxon>
        <taxon>Betaproteobacteria</taxon>
        <taxon>Burkholderiales</taxon>
        <taxon>Comamonadaceae</taxon>
        <taxon>Acidovorax</taxon>
    </lineage>
</organism>
<dbReference type="Proteomes" id="UP000032566">
    <property type="component" value="Unassembled WGS sequence"/>
</dbReference>
<evidence type="ECO:0000259" key="1">
    <source>
        <dbReference type="Pfam" id="PF12476"/>
    </source>
</evidence>
<dbReference type="RefSeq" id="WP_044397108.1">
    <property type="nucleotide sequence ID" value="NZ_JXYQ01000021.1"/>
</dbReference>
<evidence type="ECO:0000313" key="4">
    <source>
        <dbReference type="Proteomes" id="UP000032566"/>
    </source>
</evidence>
<comment type="caution">
    <text evidence="3">The sequence shown here is derived from an EMBL/GenBank/DDBJ whole genome shotgun (WGS) entry which is preliminary data.</text>
</comment>
<dbReference type="PIRSF" id="PIRSF034888">
    <property type="entry name" value="P-loop_UCP034888"/>
    <property type="match status" value="1"/>
</dbReference>
<dbReference type="InterPro" id="IPR051396">
    <property type="entry name" value="Bact_Antivir_Def_Nuclease"/>
</dbReference>
<gene>
    <name evidence="3" type="ORF">RP29_07650</name>
</gene>
<protein>
    <recommendedName>
        <fullName evidence="5">ATPase</fullName>
    </recommendedName>
</protein>
<sequence length="429" mass="47246">MIDQLHLQNLKAWRDSGPVQLARVTMLLGSNSSGKSTLLQSLLLLKQTVASPDRTIHLNLGGDEANDYFHFGGFDAVLARGAAAPRQFSIALSFDRPESERVRHGRFACSYGQTTSGAVAIQALELSTVARRFRAVRRERGAYAIYVDDEPRPRGKGPQLAPERSIALPAEALALLGSDGTHLQDLSLALRRELEGIVYLGPLRRRPERDYVWNKTAPGEVGSDGHKAIDALLANALLPSEHQGSVLRSVSHWLQRMGMAEQLSVRAVGRSGRYELLVHHDGVVANLRDVGVGVSQVLPVLAVAYCAPPGSTVLLEEPEIHLHPLAQAVLAEVFAEVSQQRQVQFLVETHSEHLFRRMQTLIARRQTSTAQCRMLFVERRGADAVLVPLDVDEFGAVRNWPQHFFGDAMGEAREQARARAQRLREVTGG</sequence>
<evidence type="ECO:0008006" key="5">
    <source>
        <dbReference type="Google" id="ProtNLM"/>
    </source>
</evidence>
<dbReference type="STRING" id="80878.RP29_07650"/>
<dbReference type="GO" id="GO:0005524">
    <property type="term" value="F:ATP binding"/>
    <property type="evidence" value="ECO:0007669"/>
    <property type="project" value="InterPro"/>
</dbReference>
<dbReference type="PATRIC" id="fig|80878.5.peg.1039"/>
<dbReference type="SUPFAM" id="SSF52540">
    <property type="entry name" value="P-loop containing nucleoside triphosphate hydrolases"/>
    <property type="match status" value="1"/>
</dbReference>
<feature type="domain" description="DUF3696" evidence="1">
    <location>
        <begin position="371"/>
        <end position="415"/>
    </location>
</feature>
<dbReference type="Gene3D" id="3.40.50.300">
    <property type="entry name" value="P-loop containing nucleotide triphosphate hydrolases"/>
    <property type="match status" value="1"/>
</dbReference>
<dbReference type="InterPro" id="IPR022532">
    <property type="entry name" value="DUF3696"/>
</dbReference>
<name>A0A0D7K9L4_9BURK</name>
<evidence type="ECO:0000259" key="2">
    <source>
        <dbReference type="Pfam" id="PF13304"/>
    </source>
</evidence>
<dbReference type="InterPro" id="IPR014592">
    <property type="entry name" value="P-loop_UCP034888"/>
</dbReference>
<dbReference type="InterPro" id="IPR003959">
    <property type="entry name" value="ATPase_AAA_core"/>
</dbReference>
<dbReference type="PANTHER" id="PTHR43581">
    <property type="entry name" value="ATP/GTP PHOSPHATASE"/>
    <property type="match status" value="1"/>
</dbReference>
<dbReference type="Pfam" id="PF13304">
    <property type="entry name" value="AAA_21"/>
    <property type="match status" value="1"/>
</dbReference>
<dbReference type="InterPro" id="IPR027417">
    <property type="entry name" value="P-loop_NTPase"/>
</dbReference>
<dbReference type="PANTHER" id="PTHR43581:SF2">
    <property type="entry name" value="EXCINUCLEASE ATPASE SUBUNIT"/>
    <property type="match status" value="1"/>
</dbReference>